<dbReference type="InterPro" id="IPR011063">
    <property type="entry name" value="TilS/TtcA_N"/>
</dbReference>
<keyword evidence="2" id="KW-0175">Coiled coil</keyword>
<accession>A0A7G9GZ14</accession>
<evidence type="ECO:0000256" key="2">
    <source>
        <dbReference type="SAM" id="Coils"/>
    </source>
</evidence>
<protein>
    <submittedName>
        <fullName evidence="4">tRNA 2-thiocytidine biosynthesis protein TtcA</fullName>
    </submittedName>
</protein>
<dbReference type="PANTHER" id="PTHR43686:SF1">
    <property type="entry name" value="AMINOTRAN_5 DOMAIN-CONTAINING PROTEIN"/>
    <property type="match status" value="1"/>
</dbReference>
<dbReference type="InterPro" id="IPR014729">
    <property type="entry name" value="Rossmann-like_a/b/a_fold"/>
</dbReference>
<dbReference type="CDD" id="cd24138">
    <property type="entry name" value="TtcA-like"/>
    <property type="match status" value="1"/>
</dbReference>
<dbReference type="Proteomes" id="UP000515913">
    <property type="component" value="Chromosome"/>
</dbReference>
<dbReference type="GO" id="GO:0008033">
    <property type="term" value="P:tRNA processing"/>
    <property type="evidence" value="ECO:0007669"/>
    <property type="project" value="InterPro"/>
</dbReference>
<dbReference type="AlphaFoldDB" id="A0A7G9GZ14"/>
<name>A0A7G9GZ14_9FUSO</name>
<sequence length="265" mass="30197">MNKGDLVLESIRTTYRKKIWSKFVKAVKEFNLIEDGDKIAVGVSGGKDSLLLCKLFQELKKDRSKNFEVAFISMNPGFGAMDMDKFKQNLQELDIPCEIFESNVWEVAFREDPEGPCFLCAKMRRGVLYNKVEELGYNKLALGHHFDDVVETSLINMFYAGTIKTMIPKVASTSGKLSLIRPMVYIKEKDIIAYTKRNEIEAMSCGCPIEAGKVDSKRKEIKNLLASLEEKNPNIKQSIFNSMKNINLEYIMGYTRGNKAEKDEE</sequence>
<dbReference type="PIRSF" id="PIRSF004976">
    <property type="entry name" value="ATPase_YdaO"/>
    <property type="match status" value="1"/>
</dbReference>
<proteinExistence type="predicted"/>
<dbReference type="RefSeq" id="WP_101473787.1">
    <property type="nucleotide sequence ID" value="NZ_CP060637.1"/>
</dbReference>
<dbReference type="EMBL" id="CP060637">
    <property type="protein sequence ID" value="QNM16046.1"/>
    <property type="molecule type" value="Genomic_DNA"/>
</dbReference>
<dbReference type="Pfam" id="PF01171">
    <property type="entry name" value="ATP_bind_3"/>
    <property type="match status" value="1"/>
</dbReference>
<feature type="domain" description="tRNA(Ile)-lysidine/2-thiocytidine synthase N-terminal" evidence="3">
    <location>
        <begin position="38"/>
        <end position="201"/>
    </location>
</feature>
<keyword evidence="5" id="KW-1185">Reference proteome</keyword>
<evidence type="ECO:0000313" key="4">
    <source>
        <dbReference type="EMBL" id="QNM16046.1"/>
    </source>
</evidence>
<organism evidence="4 5">
    <name type="scientific">Fusobacterium hominis</name>
    <dbReference type="NCBI Taxonomy" id="2764326"/>
    <lineage>
        <taxon>Bacteria</taxon>
        <taxon>Fusobacteriati</taxon>
        <taxon>Fusobacteriota</taxon>
        <taxon>Fusobacteriia</taxon>
        <taxon>Fusobacteriales</taxon>
        <taxon>Fusobacteriaceae</taxon>
        <taxon>Fusobacterium</taxon>
    </lineage>
</organism>
<dbReference type="KEGG" id="fho:H9Q81_04265"/>
<gene>
    <name evidence="4" type="ORF">H9Q81_04265</name>
</gene>
<keyword evidence="1" id="KW-0808">Transferase</keyword>
<dbReference type="GO" id="GO:0016740">
    <property type="term" value="F:transferase activity"/>
    <property type="evidence" value="ECO:0007669"/>
    <property type="project" value="UniProtKB-KW"/>
</dbReference>
<dbReference type="Gene3D" id="3.40.50.620">
    <property type="entry name" value="HUPs"/>
    <property type="match status" value="1"/>
</dbReference>
<feature type="coiled-coil region" evidence="2">
    <location>
        <begin position="211"/>
        <end position="238"/>
    </location>
</feature>
<evidence type="ECO:0000259" key="3">
    <source>
        <dbReference type="Pfam" id="PF01171"/>
    </source>
</evidence>
<evidence type="ECO:0000313" key="5">
    <source>
        <dbReference type="Proteomes" id="UP000515913"/>
    </source>
</evidence>
<reference evidence="4 5" key="1">
    <citation type="submission" date="2020-08" db="EMBL/GenBank/DDBJ databases">
        <authorList>
            <person name="Liu C."/>
            <person name="Sun Q."/>
        </authorList>
    </citation>
    <scope>NUCLEOTIDE SEQUENCE [LARGE SCALE GENOMIC DNA]</scope>
    <source>
        <strain evidence="4 5">NSJ-57</strain>
    </source>
</reference>
<dbReference type="InterPro" id="IPR035107">
    <property type="entry name" value="tRNA_thiolation_TtcA_Ctu1"/>
</dbReference>
<evidence type="ECO:0000256" key="1">
    <source>
        <dbReference type="ARBA" id="ARBA00022679"/>
    </source>
</evidence>
<dbReference type="PANTHER" id="PTHR43686">
    <property type="entry name" value="SULFURTRANSFERASE-RELATED"/>
    <property type="match status" value="1"/>
</dbReference>
<dbReference type="SUPFAM" id="SSF52402">
    <property type="entry name" value="Adenine nucleotide alpha hydrolases-like"/>
    <property type="match status" value="1"/>
</dbReference>